<comment type="caution">
    <text evidence="1">The sequence shown here is derived from an EMBL/GenBank/DDBJ whole genome shotgun (WGS) entry which is preliminary data.</text>
</comment>
<evidence type="ECO:0000313" key="2">
    <source>
        <dbReference type="Proteomes" id="UP000585474"/>
    </source>
</evidence>
<reference evidence="1 2" key="1">
    <citation type="submission" date="2019-07" db="EMBL/GenBank/DDBJ databases">
        <title>De Novo Assembly of kiwifruit Actinidia rufa.</title>
        <authorList>
            <person name="Sugita-Konishi S."/>
            <person name="Sato K."/>
            <person name="Mori E."/>
            <person name="Abe Y."/>
            <person name="Kisaki G."/>
            <person name="Hamano K."/>
            <person name="Suezawa K."/>
            <person name="Otani M."/>
            <person name="Fukuda T."/>
            <person name="Manabe T."/>
            <person name="Gomi K."/>
            <person name="Tabuchi M."/>
            <person name="Akimitsu K."/>
            <person name="Kataoka I."/>
        </authorList>
    </citation>
    <scope>NUCLEOTIDE SEQUENCE [LARGE SCALE GENOMIC DNA]</scope>
    <source>
        <strain evidence="2">cv. Fuchu</strain>
    </source>
</reference>
<dbReference type="PANTHER" id="PTHR16128">
    <property type="entry name" value="FAD/NAD(P)-BINDING OXIDOREDUCTASE FAMILY PROTEIN"/>
    <property type="match status" value="1"/>
</dbReference>
<gene>
    <name evidence="1" type="ORF">Acr_01g0010030</name>
</gene>
<proteinExistence type="predicted"/>
<organism evidence="1 2">
    <name type="scientific">Actinidia rufa</name>
    <dbReference type="NCBI Taxonomy" id="165716"/>
    <lineage>
        <taxon>Eukaryota</taxon>
        <taxon>Viridiplantae</taxon>
        <taxon>Streptophyta</taxon>
        <taxon>Embryophyta</taxon>
        <taxon>Tracheophyta</taxon>
        <taxon>Spermatophyta</taxon>
        <taxon>Magnoliopsida</taxon>
        <taxon>eudicotyledons</taxon>
        <taxon>Gunneridae</taxon>
        <taxon>Pentapetalae</taxon>
        <taxon>asterids</taxon>
        <taxon>Ericales</taxon>
        <taxon>Actinidiaceae</taxon>
        <taxon>Actinidia</taxon>
    </lineage>
</organism>
<dbReference type="AlphaFoldDB" id="A0A7J0E3X1"/>
<dbReference type="Proteomes" id="UP000585474">
    <property type="component" value="Unassembled WGS sequence"/>
</dbReference>
<sequence>MQRLELSSIWALLAAFEDPLPIAAREVTFPFEGAFVKGVDSISWMGNNTKKLSYSPSTGPHCWTFFSTAAFGKRNKVPQENIPTATAEKVKEAMLEGVENALGLSKKLT</sequence>
<dbReference type="Gene3D" id="3.90.660.10">
    <property type="match status" value="1"/>
</dbReference>
<dbReference type="PANTHER" id="PTHR16128:SF8">
    <property type="entry name" value="EXPRESSED PROTEIN"/>
    <property type="match status" value="1"/>
</dbReference>
<evidence type="ECO:0000313" key="1">
    <source>
        <dbReference type="EMBL" id="GFY81194.1"/>
    </source>
</evidence>
<dbReference type="EMBL" id="BJWL01000001">
    <property type="protein sequence ID" value="GFY81194.1"/>
    <property type="molecule type" value="Genomic_DNA"/>
</dbReference>
<protein>
    <submittedName>
        <fullName evidence="1">FAD/NAD(P)-binding oxidoreductase family protein</fullName>
    </submittedName>
</protein>
<dbReference type="OrthoDB" id="417877at2759"/>
<keyword evidence="2" id="KW-1185">Reference proteome</keyword>
<name>A0A7J0E3X1_9ERIC</name>
<accession>A0A7J0E3X1</accession>